<dbReference type="Pfam" id="PF06985">
    <property type="entry name" value="HET"/>
    <property type="match status" value="1"/>
</dbReference>
<dbReference type="OrthoDB" id="2157530at2759"/>
<dbReference type="InterPro" id="IPR010730">
    <property type="entry name" value="HET"/>
</dbReference>
<dbReference type="RefSeq" id="XP_024726405.1">
    <property type="nucleotide sequence ID" value="XM_024878872.1"/>
</dbReference>
<dbReference type="GeneID" id="36586949"/>
<dbReference type="EMBL" id="KZ613921">
    <property type="protein sequence ID" value="PMD49501.1"/>
    <property type="molecule type" value="Genomic_DNA"/>
</dbReference>
<evidence type="ECO:0000313" key="2">
    <source>
        <dbReference type="EMBL" id="PMD49501.1"/>
    </source>
</evidence>
<dbReference type="PANTHER" id="PTHR24148">
    <property type="entry name" value="ANKYRIN REPEAT DOMAIN-CONTAINING PROTEIN 39 HOMOLOG-RELATED"/>
    <property type="match status" value="1"/>
</dbReference>
<accession>A0A2J6SFF0</accession>
<proteinExistence type="predicted"/>
<sequence length="275" mass="31463">MRTMNKPLVREKRSKLGYRALDSELREIRILSIRSNSSLGIECSLEHASLLTCPPYKALSYTWGDPADTTDILLNGCSFPVTRNFATALQHIRSFTETVSFWIDAILCDSHDTQERSEQVQYMKAIYEHAQEVIIWLGPDRNDGVFAIEAMNMVSDSQIILGSKSGNPPGFVPPTISDRFFKTRVWVIQEATFPNETYFMCGRYKTEFTRVTITVIQILYSRILQALRPGSETPDLVRFQKVISLYSIRQGRINQDGDLDLLHFSTNHEYAKHPT</sequence>
<feature type="domain" description="Heterokaryon incompatibility" evidence="1">
    <location>
        <begin position="56"/>
        <end position="190"/>
    </location>
</feature>
<protein>
    <recommendedName>
        <fullName evidence="1">Heterokaryon incompatibility domain-containing protein</fullName>
    </recommendedName>
</protein>
<reference evidence="2 3" key="1">
    <citation type="submission" date="2016-04" db="EMBL/GenBank/DDBJ databases">
        <title>A degradative enzymes factory behind the ericoid mycorrhizal symbiosis.</title>
        <authorList>
            <consortium name="DOE Joint Genome Institute"/>
            <person name="Martino E."/>
            <person name="Morin E."/>
            <person name="Grelet G."/>
            <person name="Kuo A."/>
            <person name="Kohler A."/>
            <person name="Daghino S."/>
            <person name="Barry K."/>
            <person name="Choi C."/>
            <person name="Cichocki N."/>
            <person name="Clum A."/>
            <person name="Copeland A."/>
            <person name="Hainaut M."/>
            <person name="Haridas S."/>
            <person name="Labutti K."/>
            <person name="Lindquist E."/>
            <person name="Lipzen A."/>
            <person name="Khouja H.-R."/>
            <person name="Murat C."/>
            <person name="Ohm R."/>
            <person name="Olson A."/>
            <person name="Spatafora J."/>
            <person name="Veneault-Fourrey C."/>
            <person name="Henrissat B."/>
            <person name="Grigoriev I."/>
            <person name="Martin F."/>
            <person name="Perotto S."/>
        </authorList>
    </citation>
    <scope>NUCLEOTIDE SEQUENCE [LARGE SCALE GENOMIC DNA]</scope>
    <source>
        <strain evidence="2 3">E</strain>
    </source>
</reference>
<keyword evidence="3" id="KW-1185">Reference proteome</keyword>
<dbReference type="Proteomes" id="UP000235371">
    <property type="component" value="Unassembled WGS sequence"/>
</dbReference>
<organism evidence="2 3">
    <name type="scientific">Hyaloscypha bicolor E</name>
    <dbReference type="NCBI Taxonomy" id="1095630"/>
    <lineage>
        <taxon>Eukaryota</taxon>
        <taxon>Fungi</taxon>
        <taxon>Dikarya</taxon>
        <taxon>Ascomycota</taxon>
        <taxon>Pezizomycotina</taxon>
        <taxon>Leotiomycetes</taxon>
        <taxon>Helotiales</taxon>
        <taxon>Hyaloscyphaceae</taxon>
        <taxon>Hyaloscypha</taxon>
        <taxon>Hyaloscypha bicolor</taxon>
    </lineage>
</organism>
<dbReference type="STRING" id="1095630.A0A2J6SFF0"/>
<evidence type="ECO:0000259" key="1">
    <source>
        <dbReference type="Pfam" id="PF06985"/>
    </source>
</evidence>
<dbReference type="PANTHER" id="PTHR24148:SF73">
    <property type="entry name" value="HET DOMAIN PROTEIN (AFU_ORTHOLOGUE AFUA_8G01020)"/>
    <property type="match status" value="1"/>
</dbReference>
<dbReference type="InParanoid" id="A0A2J6SFF0"/>
<name>A0A2J6SFF0_9HELO</name>
<dbReference type="InterPro" id="IPR052895">
    <property type="entry name" value="HetReg/Transcr_Mod"/>
</dbReference>
<evidence type="ECO:0000313" key="3">
    <source>
        <dbReference type="Proteomes" id="UP000235371"/>
    </source>
</evidence>
<gene>
    <name evidence="2" type="ORF">K444DRAFT_605729</name>
</gene>
<dbReference type="AlphaFoldDB" id="A0A2J6SFF0"/>